<protein>
    <submittedName>
        <fullName evidence="2">Uncharacterized protein</fullName>
    </submittedName>
</protein>
<evidence type="ECO:0000313" key="3">
    <source>
        <dbReference type="Proteomes" id="UP001596548"/>
    </source>
</evidence>
<dbReference type="EMBL" id="JBHTBJ010000001">
    <property type="protein sequence ID" value="MFC7272990.1"/>
    <property type="molecule type" value="Genomic_DNA"/>
</dbReference>
<evidence type="ECO:0000313" key="2">
    <source>
        <dbReference type="EMBL" id="MFC7272990.1"/>
    </source>
</evidence>
<proteinExistence type="predicted"/>
<keyword evidence="3" id="KW-1185">Reference proteome</keyword>
<accession>A0ABW2HN99</accession>
<keyword evidence="1" id="KW-0472">Membrane</keyword>
<organism evidence="2 3">
    <name type="scientific">Paractinoplanes rhizophilus</name>
    <dbReference type="NCBI Taxonomy" id="1416877"/>
    <lineage>
        <taxon>Bacteria</taxon>
        <taxon>Bacillati</taxon>
        <taxon>Actinomycetota</taxon>
        <taxon>Actinomycetes</taxon>
        <taxon>Micromonosporales</taxon>
        <taxon>Micromonosporaceae</taxon>
        <taxon>Paractinoplanes</taxon>
    </lineage>
</organism>
<comment type="caution">
    <text evidence="2">The sequence shown here is derived from an EMBL/GenBank/DDBJ whole genome shotgun (WGS) entry which is preliminary data.</text>
</comment>
<dbReference type="Proteomes" id="UP001596548">
    <property type="component" value="Unassembled WGS sequence"/>
</dbReference>
<evidence type="ECO:0000256" key="1">
    <source>
        <dbReference type="SAM" id="Phobius"/>
    </source>
</evidence>
<dbReference type="RefSeq" id="WP_378964444.1">
    <property type="nucleotide sequence ID" value="NZ_JBHTBJ010000001.1"/>
</dbReference>
<sequence length="148" mass="14904">MIDHPNTGAAPADVSWMSWTAAGLAGIVGAAILISVFAPDMITGSQQEHLAVAAFGTWLWGLIGSAAFLTGMGRLRGSAARQFIWTGLAAATLAIWLLAAVVAIAAPRAVTGTDPTQIPVAAMVAPVAATVLTWLAGTAAKVFATPPG</sequence>
<feature type="transmembrane region" description="Helical" evidence="1">
    <location>
        <begin position="16"/>
        <end position="38"/>
    </location>
</feature>
<feature type="transmembrane region" description="Helical" evidence="1">
    <location>
        <begin position="83"/>
        <end position="106"/>
    </location>
</feature>
<reference evidence="3" key="1">
    <citation type="journal article" date="2019" name="Int. J. Syst. Evol. Microbiol.">
        <title>The Global Catalogue of Microorganisms (GCM) 10K type strain sequencing project: providing services to taxonomists for standard genome sequencing and annotation.</title>
        <authorList>
            <consortium name="The Broad Institute Genomics Platform"/>
            <consortium name="The Broad Institute Genome Sequencing Center for Infectious Disease"/>
            <person name="Wu L."/>
            <person name="Ma J."/>
        </authorList>
    </citation>
    <scope>NUCLEOTIDE SEQUENCE [LARGE SCALE GENOMIC DNA]</scope>
    <source>
        <strain evidence="3">XZYJT-10</strain>
    </source>
</reference>
<feature type="transmembrane region" description="Helical" evidence="1">
    <location>
        <begin position="50"/>
        <end position="71"/>
    </location>
</feature>
<gene>
    <name evidence="2" type="ORF">ACFQS1_03260</name>
</gene>
<feature type="transmembrane region" description="Helical" evidence="1">
    <location>
        <begin position="118"/>
        <end position="137"/>
    </location>
</feature>
<name>A0ABW2HN99_9ACTN</name>
<keyword evidence="1" id="KW-1133">Transmembrane helix</keyword>
<keyword evidence="1" id="KW-0812">Transmembrane</keyword>